<evidence type="ECO:0000313" key="10">
    <source>
        <dbReference type="Proteomes" id="UP001359485"/>
    </source>
</evidence>
<proteinExistence type="inferred from homology"/>
<evidence type="ECO:0000256" key="8">
    <source>
        <dbReference type="SAM" id="Phobius"/>
    </source>
</evidence>
<keyword evidence="7" id="KW-0527">Neuropeptide</keyword>
<comment type="subcellular location">
    <subcellularLocation>
        <location evidence="1">Secreted</location>
    </subcellularLocation>
</comment>
<reference evidence="9 10" key="1">
    <citation type="submission" date="2023-09" db="EMBL/GenBank/DDBJ databases">
        <title>Genomes of two closely related lineages of the louse Polyplax serrata with different host specificities.</title>
        <authorList>
            <person name="Martinu J."/>
            <person name="Tarabai H."/>
            <person name="Stefka J."/>
            <person name="Hypsa V."/>
        </authorList>
    </citation>
    <scope>NUCLEOTIDE SEQUENCE [LARGE SCALE GENOMIC DNA]</scope>
    <source>
        <strain evidence="9">98ZLc_SE</strain>
    </source>
</reference>
<organism evidence="9 10">
    <name type="scientific">Polyplax serrata</name>
    <name type="common">Common mouse louse</name>
    <dbReference type="NCBI Taxonomy" id="468196"/>
    <lineage>
        <taxon>Eukaryota</taxon>
        <taxon>Metazoa</taxon>
        <taxon>Ecdysozoa</taxon>
        <taxon>Arthropoda</taxon>
        <taxon>Hexapoda</taxon>
        <taxon>Insecta</taxon>
        <taxon>Pterygota</taxon>
        <taxon>Neoptera</taxon>
        <taxon>Paraneoptera</taxon>
        <taxon>Psocodea</taxon>
        <taxon>Troctomorpha</taxon>
        <taxon>Phthiraptera</taxon>
        <taxon>Anoplura</taxon>
        <taxon>Polyplacidae</taxon>
        <taxon>Polyplax</taxon>
    </lineage>
</organism>
<keyword evidence="4" id="KW-0964">Secreted</keyword>
<evidence type="ECO:0000256" key="7">
    <source>
        <dbReference type="ARBA" id="ARBA00023320"/>
    </source>
</evidence>
<sequence>MHVFNIATFGTHYTHSSRVRVIDDNKHSRESSFGYDKCLNIKECPRMNHQNHLLTLIFLFACLCGTIFTQTFQYSRGWTNGKKRSSIESFIIQEGSEGPEVYGICQMQRLKEIWANRNLDDEYLPCRVVNEPEMLDRRRRKSGCERNAILDSFPHKPN</sequence>
<keyword evidence="6" id="KW-0027">Amidation</keyword>
<evidence type="ECO:0000256" key="1">
    <source>
        <dbReference type="ARBA" id="ARBA00004613"/>
    </source>
</evidence>
<accession>A0ABR1ALD9</accession>
<dbReference type="Proteomes" id="UP001359485">
    <property type="component" value="Unassembled WGS sequence"/>
</dbReference>
<comment type="caution">
    <text evidence="9">The sequence shown here is derived from an EMBL/GenBank/DDBJ whole genome shotgun (WGS) entry which is preliminary data.</text>
</comment>
<feature type="transmembrane region" description="Helical" evidence="8">
    <location>
        <begin position="53"/>
        <end position="74"/>
    </location>
</feature>
<protein>
    <recommendedName>
        <fullName evidence="3">Pro-corazonin</fullName>
    </recommendedName>
</protein>
<keyword evidence="5" id="KW-0732">Signal</keyword>
<evidence type="ECO:0000256" key="3">
    <source>
        <dbReference type="ARBA" id="ARBA00014144"/>
    </source>
</evidence>
<keyword evidence="10" id="KW-1185">Reference proteome</keyword>
<evidence type="ECO:0000256" key="5">
    <source>
        <dbReference type="ARBA" id="ARBA00022729"/>
    </source>
</evidence>
<gene>
    <name evidence="9" type="ORF">RUM44_001801</name>
</gene>
<dbReference type="EMBL" id="JAWJWF010000047">
    <property type="protein sequence ID" value="KAK6621994.1"/>
    <property type="molecule type" value="Genomic_DNA"/>
</dbReference>
<evidence type="ECO:0000256" key="2">
    <source>
        <dbReference type="ARBA" id="ARBA00009635"/>
    </source>
</evidence>
<dbReference type="Pfam" id="PF17308">
    <property type="entry name" value="Corazonin"/>
    <property type="match status" value="1"/>
</dbReference>
<dbReference type="InterPro" id="IPR020190">
    <property type="entry name" value="Procorazonin"/>
</dbReference>
<keyword evidence="8" id="KW-0472">Membrane</keyword>
<evidence type="ECO:0000256" key="4">
    <source>
        <dbReference type="ARBA" id="ARBA00022525"/>
    </source>
</evidence>
<keyword evidence="8" id="KW-0812">Transmembrane</keyword>
<evidence type="ECO:0000313" key="9">
    <source>
        <dbReference type="EMBL" id="KAK6621994.1"/>
    </source>
</evidence>
<evidence type="ECO:0000256" key="6">
    <source>
        <dbReference type="ARBA" id="ARBA00022815"/>
    </source>
</evidence>
<keyword evidence="8" id="KW-1133">Transmembrane helix</keyword>
<comment type="similarity">
    <text evidence="2">Belongs to the corazonin family.</text>
</comment>
<name>A0ABR1ALD9_POLSC</name>